<feature type="domain" description="Histidine kinase" evidence="9">
    <location>
        <begin position="1128"/>
        <end position="1333"/>
    </location>
</feature>
<evidence type="ECO:0000256" key="6">
    <source>
        <dbReference type="ARBA" id="ARBA00022777"/>
    </source>
</evidence>
<evidence type="ECO:0000259" key="9">
    <source>
        <dbReference type="PROSITE" id="PS50109"/>
    </source>
</evidence>
<evidence type="ECO:0000259" key="10">
    <source>
        <dbReference type="PROSITE" id="PS50113"/>
    </source>
</evidence>
<dbReference type="GO" id="GO:0005524">
    <property type="term" value="F:ATP binding"/>
    <property type="evidence" value="ECO:0007669"/>
    <property type="project" value="UniProtKB-KW"/>
</dbReference>
<keyword evidence="3" id="KW-0597">Phosphoprotein</keyword>
<comment type="caution">
    <text evidence="11">The sequence shown here is derived from an EMBL/GenBank/DDBJ whole genome shotgun (WGS) entry which is preliminary data.</text>
</comment>
<dbReference type="SUPFAM" id="SSF47384">
    <property type="entry name" value="Homodimeric domain of signal transducing histidine kinase"/>
    <property type="match status" value="1"/>
</dbReference>
<reference evidence="11" key="1">
    <citation type="journal article" date="2020" name="mSystems">
        <title>Genome- and Community-Level Interaction Insights into Carbon Utilization and Element Cycling Functions of Hydrothermarchaeota in Hydrothermal Sediment.</title>
        <authorList>
            <person name="Zhou Z."/>
            <person name="Liu Y."/>
            <person name="Xu W."/>
            <person name="Pan J."/>
            <person name="Luo Z.H."/>
            <person name="Li M."/>
        </authorList>
    </citation>
    <scope>NUCLEOTIDE SEQUENCE [LARGE SCALE GENOMIC DNA]</scope>
    <source>
        <strain evidence="11">HyVt-102</strain>
    </source>
</reference>
<dbReference type="Pfam" id="PF13185">
    <property type="entry name" value="GAF_2"/>
    <property type="match status" value="1"/>
</dbReference>
<dbReference type="InterPro" id="IPR005467">
    <property type="entry name" value="His_kinase_dom"/>
</dbReference>
<dbReference type="CDD" id="cd00075">
    <property type="entry name" value="HATPase"/>
    <property type="match status" value="1"/>
</dbReference>
<organism evidence="11">
    <name type="scientific">candidate division WOR-3 bacterium</name>
    <dbReference type="NCBI Taxonomy" id="2052148"/>
    <lineage>
        <taxon>Bacteria</taxon>
        <taxon>Bacteria division WOR-3</taxon>
    </lineage>
</organism>
<dbReference type="InterPro" id="IPR004358">
    <property type="entry name" value="Sig_transdc_His_kin-like_C"/>
</dbReference>
<dbReference type="Proteomes" id="UP000885847">
    <property type="component" value="Unassembled WGS sequence"/>
</dbReference>
<dbReference type="PROSITE" id="PS50113">
    <property type="entry name" value="PAC"/>
    <property type="match status" value="1"/>
</dbReference>
<dbReference type="Gene3D" id="3.30.450.20">
    <property type="entry name" value="PAS domain"/>
    <property type="match status" value="1"/>
</dbReference>
<dbReference type="Gene3D" id="3.30.565.10">
    <property type="entry name" value="Histidine kinase-like ATPase, C-terminal domain"/>
    <property type="match status" value="1"/>
</dbReference>
<proteinExistence type="predicted"/>
<dbReference type="SUPFAM" id="SSF55874">
    <property type="entry name" value="ATPase domain of HSP90 chaperone/DNA topoisomerase II/histidine kinase"/>
    <property type="match status" value="1"/>
</dbReference>
<dbReference type="PANTHER" id="PTHR43065">
    <property type="entry name" value="SENSOR HISTIDINE KINASE"/>
    <property type="match status" value="1"/>
</dbReference>
<dbReference type="Pfam" id="PF00512">
    <property type="entry name" value="HisKA"/>
    <property type="match status" value="1"/>
</dbReference>
<dbReference type="InterPro" id="IPR003018">
    <property type="entry name" value="GAF"/>
</dbReference>
<dbReference type="PROSITE" id="PS50109">
    <property type="entry name" value="HIS_KIN"/>
    <property type="match status" value="1"/>
</dbReference>
<keyword evidence="4" id="KW-0808">Transferase</keyword>
<feature type="domain" description="PAC" evidence="10">
    <location>
        <begin position="1060"/>
        <end position="1115"/>
    </location>
</feature>
<dbReference type="Gene3D" id="3.30.450.40">
    <property type="match status" value="1"/>
</dbReference>
<dbReference type="PANTHER" id="PTHR43065:SF10">
    <property type="entry name" value="PEROXIDE STRESS-ACTIVATED HISTIDINE KINASE MAK3"/>
    <property type="match status" value="1"/>
</dbReference>
<dbReference type="SMART" id="SM00387">
    <property type="entry name" value="HATPase_c"/>
    <property type="match status" value="1"/>
</dbReference>
<evidence type="ECO:0000256" key="4">
    <source>
        <dbReference type="ARBA" id="ARBA00022679"/>
    </source>
</evidence>
<dbReference type="InterPro" id="IPR036097">
    <property type="entry name" value="HisK_dim/P_sf"/>
</dbReference>
<evidence type="ECO:0000256" key="5">
    <source>
        <dbReference type="ARBA" id="ARBA00022741"/>
    </source>
</evidence>
<keyword evidence="6" id="KW-0418">Kinase</keyword>
<dbReference type="Gene3D" id="1.10.287.130">
    <property type="match status" value="1"/>
</dbReference>
<accession>A0A7C0ZIE2</accession>
<dbReference type="EMBL" id="DQWE01000253">
    <property type="protein sequence ID" value="HDI83185.1"/>
    <property type="molecule type" value="Genomic_DNA"/>
</dbReference>
<keyword evidence="7" id="KW-0067">ATP-binding</keyword>
<dbReference type="InterPro" id="IPR029016">
    <property type="entry name" value="GAF-like_dom_sf"/>
</dbReference>
<name>A0A7C0ZIE2_UNCW3</name>
<dbReference type="InterPro" id="IPR035965">
    <property type="entry name" value="PAS-like_dom_sf"/>
</dbReference>
<evidence type="ECO:0000256" key="2">
    <source>
        <dbReference type="ARBA" id="ARBA00012438"/>
    </source>
</evidence>
<dbReference type="InterPro" id="IPR000700">
    <property type="entry name" value="PAS-assoc_C"/>
</dbReference>
<dbReference type="InterPro" id="IPR036890">
    <property type="entry name" value="HATPase_C_sf"/>
</dbReference>
<sequence>MEIKYCPLPSVELDNDGKIVEHNEILSNILGSDIKGEYLKDFIHPSSLKTYEKLRKGEISRGIVVVYTVDGERDFRLYRIEEEGRTAFVLVDISTEMKLTSLLEKQRDYFTDFLNSLDYGVLIVDNRIKAIGRNKLFNRMLEYGDVDEEGFIDKYKEDLVLVKDSRKGKSFFVRFKGNMIKIQLIPFLHRGVIILLSDANQLIRVQLADNLFRIVVSQPFKKAVKMMVKEIMNSLQIDSISMTVTFPQFEFAAGKGELVFEKFETDRYSVIIGLPEYLDDALLQGVFEDIRLSLGALLNSTILESERNFFHRVFTLSERLLTAESIEEFGKRLKTGLESITGHRVRIVLTEDTNKVKLGKRLIGSESLKYNISDCELNVWLNWEDLITFERRFLLTFLEIHFSRFVHNMKVQNLYRRFANLYEMTNLLFNNEFKKVYKKVLNLATGIGGDYVSLIKLRGDGSGYFVYSTGYSDREIEEINRKLKEIYTPFNKSAYRFFNETMRKGMAYKRVKKGTNIARFVVHKDIKHLYMFAIGRSSPEPYIFTVGFKSEKKPAQEQLIMFSDLAHQISFVGFRDVYKNMNRGVSAILKTLSSVDNWMKDVEEFRKNMMGIAKKLGEIISAKQGYFFKVENSYLKRIFLTEKRYDDVPERIKLSSVPTVKRALKRMETLVLKKASNDHPLVDETDFRPVMVFIPLDIPVLGKYVLVYKKMGSIPFTEDLIKLLSLIGILINTLSGKYASLRKIHELLRFLKMYPEKSSLKKKGRFFYIKKMSRIKSRKVLSELKQHNWVRSGDTIYFKIERSKDDNDIMVLKGLKDEEINCFREILTLFVNSIYEKSRIEEFNSKFISLSKSLKSVSRMSHTEAKEEILKEIVSALDLAYAGLFIRENDYLKLDSFYAMAPQSVKDLRIPLRKDAVTTKAFNSDRPILVQDVERCDFYFEGIVGIKSELAIPITFGDEKLGVLDLGRETKEGFSNLDILFAEDVSHLLSVWLWILLTGEKIIKEERLTSLIMDNITTGLIITDRSGLVLKSNRFIEEWLGENPEGRNIVEYFNQETMKEPLEGRYVDRVVFNFRDMVFGYSGAPMYDESGRIIGGLYIIRDLTEIREMEERIKRQERLAALGEMSAGMAHEIKNPLAAVKAGIEYLMRGVREEEKIESFNLIMKEIDRVDRIVKGMLAYARRPPLRMKEFDICECIEKVLAIYGINSREKNIRVEVHCVGNIIMYGDEDQITEVITNLFLNAVEATPEGGKIWIEIEEKDEQVVIRVSDNGPGISEEVKEKIFNPFFTTRSQGTGLGLSITHRIVTDHGGVIRVENNREGGATFIVILPRRKNG</sequence>
<keyword evidence="5" id="KW-0547">Nucleotide-binding</keyword>
<dbReference type="SUPFAM" id="SSF55785">
    <property type="entry name" value="PYP-like sensor domain (PAS domain)"/>
    <property type="match status" value="1"/>
</dbReference>
<dbReference type="CDD" id="cd00082">
    <property type="entry name" value="HisKA"/>
    <property type="match status" value="1"/>
</dbReference>
<evidence type="ECO:0000256" key="8">
    <source>
        <dbReference type="ARBA" id="ARBA00023012"/>
    </source>
</evidence>
<dbReference type="SMART" id="SM00388">
    <property type="entry name" value="HisKA"/>
    <property type="match status" value="1"/>
</dbReference>
<gene>
    <name evidence="11" type="ORF">ENF18_05290</name>
</gene>
<dbReference type="EC" id="2.7.13.3" evidence="2"/>
<dbReference type="PRINTS" id="PR00344">
    <property type="entry name" value="BCTRLSENSOR"/>
</dbReference>
<comment type="catalytic activity">
    <reaction evidence="1">
        <text>ATP + protein L-histidine = ADP + protein N-phospho-L-histidine.</text>
        <dbReference type="EC" id="2.7.13.3"/>
    </reaction>
</comment>
<protein>
    <recommendedName>
        <fullName evidence="2">histidine kinase</fullName>
        <ecNumber evidence="2">2.7.13.3</ecNumber>
    </recommendedName>
</protein>
<dbReference type="SUPFAM" id="SSF55781">
    <property type="entry name" value="GAF domain-like"/>
    <property type="match status" value="1"/>
</dbReference>
<keyword evidence="8" id="KW-0902">Two-component regulatory system</keyword>
<dbReference type="InterPro" id="IPR003661">
    <property type="entry name" value="HisK_dim/P_dom"/>
</dbReference>
<dbReference type="InterPro" id="IPR003594">
    <property type="entry name" value="HATPase_dom"/>
</dbReference>
<dbReference type="Pfam" id="PF02518">
    <property type="entry name" value="HATPase_c"/>
    <property type="match status" value="1"/>
</dbReference>
<dbReference type="GO" id="GO:0000155">
    <property type="term" value="F:phosphorelay sensor kinase activity"/>
    <property type="evidence" value="ECO:0007669"/>
    <property type="project" value="InterPro"/>
</dbReference>
<evidence type="ECO:0000256" key="7">
    <source>
        <dbReference type="ARBA" id="ARBA00022840"/>
    </source>
</evidence>
<evidence type="ECO:0000256" key="1">
    <source>
        <dbReference type="ARBA" id="ARBA00000085"/>
    </source>
</evidence>
<evidence type="ECO:0000256" key="3">
    <source>
        <dbReference type="ARBA" id="ARBA00022553"/>
    </source>
</evidence>
<evidence type="ECO:0000313" key="11">
    <source>
        <dbReference type="EMBL" id="HDI83185.1"/>
    </source>
</evidence>